<dbReference type="RefSeq" id="WP_078078780.1">
    <property type="nucleotide sequence ID" value="NZ_CP018047.1"/>
</dbReference>
<dbReference type="PROSITE" id="PS51257">
    <property type="entry name" value="PROKAR_LIPOPROTEIN"/>
    <property type="match status" value="1"/>
</dbReference>
<protein>
    <recommendedName>
        <fullName evidence="2">Flavodoxin-like domain-containing protein</fullName>
    </recommendedName>
</protein>
<reference evidence="3 4" key="1">
    <citation type="submission" date="2016-11" db="EMBL/GenBank/DDBJ databases">
        <title>Complete genome sequence of Streptomyces niveus SCSIO 3406.</title>
        <authorList>
            <person name="Zhu Q."/>
            <person name="Cheng W."/>
            <person name="Song Y."/>
            <person name="Li Q."/>
            <person name="Ju J."/>
        </authorList>
    </citation>
    <scope>NUCLEOTIDE SEQUENCE [LARGE SCALE GENOMIC DNA]</scope>
    <source>
        <strain evidence="3 4">SCSIO 3406</strain>
    </source>
</reference>
<feature type="domain" description="Flavodoxin-like" evidence="2">
    <location>
        <begin position="84"/>
        <end position="205"/>
    </location>
</feature>
<dbReference type="EMBL" id="CP018047">
    <property type="protein sequence ID" value="AQU70104.1"/>
    <property type="molecule type" value="Genomic_DNA"/>
</dbReference>
<accession>A0A1U9R0T2</accession>
<name>A0A1U9R0T2_STRNV</name>
<gene>
    <name evidence="3" type="ORF">BBN63_31945</name>
</gene>
<evidence type="ECO:0000259" key="2">
    <source>
        <dbReference type="Pfam" id="PF12682"/>
    </source>
</evidence>
<dbReference type="KEGG" id="snw:BBN63_31945"/>
<dbReference type="InterPro" id="IPR008254">
    <property type="entry name" value="Flavodoxin/NO_synth"/>
</dbReference>
<evidence type="ECO:0000313" key="4">
    <source>
        <dbReference type="Proteomes" id="UP000189677"/>
    </source>
</evidence>
<feature type="signal peptide" evidence="1">
    <location>
        <begin position="1"/>
        <end position="22"/>
    </location>
</feature>
<dbReference type="Proteomes" id="UP000189677">
    <property type="component" value="Chromosome"/>
</dbReference>
<dbReference type="PANTHER" id="PTHR39201">
    <property type="entry name" value="EXPORTED PROTEIN-RELATED"/>
    <property type="match status" value="1"/>
</dbReference>
<sequence length="229" mass="24964">MTGTTRRTFLSLAGAALAGAGAAGCSMIEGDDKSTGSGPAKIDRPLNKTRTLVTYFSVPETDDPNNMTEDEENSTHVVGGKVLGNTQHVAQIIEKRTGAEVFRIETAEGLPLDHGTLEDLALEQQEANERPKLKASIPNLEEYDTVFVGYPIWWYDLPMPVYTFLEQHDFTGKNIILFSTHGGNRLGETVGVITDKLPESTVISNAFTISRDDMENAEAEVSDWLDSLG</sequence>
<dbReference type="InterPro" id="IPR029039">
    <property type="entry name" value="Flavoprotein-like_sf"/>
</dbReference>
<dbReference type="OrthoDB" id="9806505at2"/>
<evidence type="ECO:0000313" key="3">
    <source>
        <dbReference type="EMBL" id="AQU70104.1"/>
    </source>
</evidence>
<dbReference type="NCBIfam" id="NF005389">
    <property type="entry name" value="PRK06934.1"/>
    <property type="match status" value="1"/>
</dbReference>
<keyword evidence="1" id="KW-0732">Signal</keyword>
<dbReference type="PROSITE" id="PS51318">
    <property type="entry name" value="TAT"/>
    <property type="match status" value="1"/>
</dbReference>
<dbReference type="PANTHER" id="PTHR39201:SF1">
    <property type="entry name" value="FLAVODOXIN-LIKE DOMAIN-CONTAINING PROTEIN"/>
    <property type="match status" value="1"/>
</dbReference>
<dbReference type="Gene3D" id="3.40.50.360">
    <property type="match status" value="1"/>
</dbReference>
<keyword evidence="4" id="KW-1185">Reference proteome</keyword>
<dbReference type="GO" id="GO:0010181">
    <property type="term" value="F:FMN binding"/>
    <property type="evidence" value="ECO:0007669"/>
    <property type="project" value="InterPro"/>
</dbReference>
<dbReference type="InterPro" id="IPR006311">
    <property type="entry name" value="TAT_signal"/>
</dbReference>
<dbReference type="SUPFAM" id="SSF52218">
    <property type="entry name" value="Flavoproteins"/>
    <property type="match status" value="1"/>
</dbReference>
<proteinExistence type="predicted"/>
<dbReference type="Pfam" id="PF12682">
    <property type="entry name" value="Flavodoxin_4"/>
    <property type="match status" value="1"/>
</dbReference>
<evidence type="ECO:0000256" key="1">
    <source>
        <dbReference type="SAM" id="SignalP"/>
    </source>
</evidence>
<feature type="chain" id="PRO_5012030209" description="Flavodoxin-like domain-containing protein" evidence="1">
    <location>
        <begin position="23"/>
        <end position="229"/>
    </location>
</feature>
<dbReference type="AlphaFoldDB" id="A0A1U9R0T2"/>
<organism evidence="3 4">
    <name type="scientific">Streptomyces niveus</name>
    <name type="common">Streptomyces spheroides</name>
    <dbReference type="NCBI Taxonomy" id="193462"/>
    <lineage>
        <taxon>Bacteria</taxon>
        <taxon>Bacillati</taxon>
        <taxon>Actinomycetota</taxon>
        <taxon>Actinomycetes</taxon>
        <taxon>Kitasatosporales</taxon>
        <taxon>Streptomycetaceae</taxon>
        <taxon>Streptomyces</taxon>
    </lineage>
</organism>